<sequence>MIEKLKQRWNVRNGWDVLVILVVFACTGFSVLYVKRWLFELIGLTPDSPGWLRWTVNILIILPLYQVVLIAWGWVWGKFAFFWEFEKRMFSRIGGLFRSKKAETTPE</sequence>
<feature type="transmembrane region" description="Helical" evidence="1">
    <location>
        <begin position="54"/>
        <end position="83"/>
    </location>
</feature>
<dbReference type="EMBL" id="CP159289">
    <property type="protein sequence ID" value="XCH27454.1"/>
    <property type="molecule type" value="Genomic_DNA"/>
</dbReference>
<accession>A0AAU8FSI5</accession>
<evidence type="ECO:0000256" key="1">
    <source>
        <dbReference type="SAM" id="Phobius"/>
    </source>
</evidence>
<reference evidence="3" key="1">
    <citation type="submission" date="2024-06" db="EMBL/GenBank/DDBJ databases">
        <title>Sequencing and assembly of the genome of Dyadobacter sp. strain 676, a symbiont of Cyamopsis tetragonoloba.</title>
        <authorList>
            <person name="Guro P."/>
            <person name="Sazanova A."/>
            <person name="Kuznetsova I."/>
            <person name="Belimov A."/>
            <person name="Safronova V."/>
        </authorList>
    </citation>
    <scope>NUCLEOTIDE SEQUENCE</scope>
    <source>
        <strain evidence="3">676</strain>
    </source>
</reference>
<dbReference type="InterPro" id="IPR046714">
    <property type="entry name" value="DUF6787"/>
</dbReference>
<keyword evidence="1" id="KW-0812">Transmembrane</keyword>
<feature type="domain" description="DUF6787" evidence="2">
    <location>
        <begin position="19"/>
        <end position="96"/>
    </location>
</feature>
<dbReference type="AlphaFoldDB" id="A0AAU8FSI5"/>
<name>A0AAU8FSI5_9BACT</name>
<feature type="transmembrane region" description="Helical" evidence="1">
    <location>
        <begin position="14"/>
        <end position="34"/>
    </location>
</feature>
<keyword evidence="1" id="KW-0472">Membrane</keyword>
<gene>
    <name evidence="3" type="ORF">ABV298_14110</name>
</gene>
<protein>
    <submittedName>
        <fullName evidence="3">DUF6787 family protein</fullName>
    </submittedName>
</protein>
<dbReference type="RefSeq" id="WP_353722707.1">
    <property type="nucleotide sequence ID" value="NZ_CP159289.1"/>
</dbReference>
<keyword evidence="1" id="KW-1133">Transmembrane helix</keyword>
<evidence type="ECO:0000313" key="3">
    <source>
        <dbReference type="EMBL" id="XCH27454.1"/>
    </source>
</evidence>
<dbReference type="Pfam" id="PF20584">
    <property type="entry name" value="DUF6787"/>
    <property type="match status" value="1"/>
</dbReference>
<organism evidence="3">
    <name type="scientific">Dyadobacter sp. 676</name>
    <dbReference type="NCBI Taxonomy" id="3088362"/>
    <lineage>
        <taxon>Bacteria</taxon>
        <taxon>Pseudomonadati</taxon>
        <taxon>Bacteroidota</taxon>
        <taxon>Cytophagia</taxon>
        <taxon>Cytophagales</taxon>
        <taxon>Spirosomataceae</taxon>
        <taxon>Dyadobacter</taxon>
    </lineage>
</organism>
<evidence type="ECO:0000259" key="2">
    <source>
        <dbReference type="Pfam" id="PF20584"/>
    </source>
</evidence>
<proteinExistence type="predicted"/>